<name>A0A8H3QL74_9GLOM</name>
<gene>
    <name evidence="2" type="ORF">RCL2_001036000</name>
</gene>
<feature type="domain" description="Ricin B lectin" evidence="1">
    <location>
        <begin position="77"/>
        <end position="159"/>
    </location>
</feature>
<sequence length="386" mass="44208">MKAIRNSEFPLFFFLLTFIIPIYCYLIPNNRVITDDPEDHDLIEGITYNIVHNMTDTYLISNGDSVQVSESDDSNPYQHWSLRKVKGRNNVYNIINIGSGTNLDNNGEGVYVSNIQHNTVSNPYQHWIFTKIKKNTYNICNTRNGTLHSLGSSIDSNGKIVYIKPFNKNNIYQQWTFEPINYKIITKVIDIDLNKVDDDELNHNKTKIKLISGNNIIENPTNATIEQTVDRIETKSNKFTLEIRNIKEGVNVGVEDEMRFTITEKNKGTITDEVSYHIQHKVIVPPYTSVQVIVIADKIDFVGPFDAKIQITGKADRLNGNGKVTKMTDVDDNAIKYYFKRENAGSILLKHRNFFYINTSGTLKIDGYGFDSEIKTKNLESLEQRT</sequence>
<evidence type="ECO:0000313" key="3">
    <source>
        <dbReference type="Proteomes" id="UP000615446"/>
    </source>
</evidence>
<evidence type="ECO:0000313" key="2">
    <source>
        <dbReference type="EMBL" id="GES83197.1"/>
    </source>
</evidence>
<reference evidence="2" key="1">
    <citation type="submission" date="2019-10" db="EMBL/GenBank/DDBJ databases">
        <title>Conservation and host-specific expression of non-tandemly repeated heterogenous ribosome RNA gene in arbuscular mycorrhizal fungi.</title>
        <authorList>
            <person name="Maeda T."/>
            <person name="Kobayashi Y."/>
            <person name="Nakagawa T."/>
            <person name="Ezawa T."/>
            <person name="Yamaguchi K."/>
            <person name="Bino T."/>
            <person name="Nishimoto Y."/>
            <person name="Shigenobu S."/>
            <person name="Kawaguchi M."/>
        </authorList>
    </citation>
    <scope>NUCLEOTIDE SEQUENCE</scope>
    <source>
        <strain evidence="2">HR1</strain>
    </source>
</reference>
<proteinExistence type="predicted"/>
<dbReference type="SUPFAM" id="SSF50370">
    <property type="entry name" value="Ricin B-like lectins"/>
    <property type="match status" value="1"/>
</dbReference>
<dbReference type="InterPro" id="IPR035992">
    <property type="entry name" value="Ricin_B-like_lectins"/>
</dbReference>
<dbReference type="SUPFAM" id="SSF56973">
    <property type="entry name" value="Aerolisin/ETX pore-forming domain"/>
    <property type="match status" value="1"/>
</dbReference>
<dbReference type="AlphaFoldDB" id="A0A8H3QL74"/>
<dbReference type="OrthoDB" id="2327619at2759"/>
<dbReference type="Gene3D" id="2.80.10.50">
    <property type="match status" value="1"/>
</dbReference>
<dbReference type="Proteomes" id="UP000615446">
    <property type="component" value="Unassembled WGS sequence"/>
</dbReference>
<dbReference type="Pfam" id="PF14200">
    <property type="entry name" value="RicinB_lectin_2"/>
    <property type="match status" value="1"/>
</dbReference>
<protein>
    <submittedName>
        <fullName evidence="2">Fungal-specific transcription factor domain-containing protein</fullName>
    </submittedName>
</protein>
<accession>A0A8H3QL74</accession>
<dbReference type="EMBL" id="BLAL01000068">
    <property type="protein sequence ID" value="GES83197.1"/>
    <property type="molecule type" value="Genomic_DNA"/>
</dbReference>
<evidence type="ECO:0000259" key="1">
    <source>
        <dbReference type="Pfam" id="PF14200"/>
    </source>
</evidence>
<dbReference type="PROSITE" id="PS50231">
    <property type="entry name" value="RICIN_B_LECTIN"/>
    <property type="match status" value="1"/>
</dbReference>
<dbReference type="Gene3D" id="2.170.15.10">
    <property type="entry name" value="Proaerolysin, chain A, domain 3"/>
    <property type="match status" value="1"/>
</dbReference>
<comment type="caution">
    <text evidence="2">The sequence shown here is derived from an EMBL/GenBank/DDBJ whole genome shotgun (WGS) entry which is preliminary data.</text>
</comment>
<organism evidence="2 3">
    <name type="scientific">Rhizophagus clarus</name>
    <dbReference type="NCBI Taxonomy" id="94130"/>
    <lineage>
        <taxon>Eukaryota</taxon>
        <taxon>Fungi</taxon>
        <taxon>Fungi incertae sedis</taxon>
        <taxon>Mucoromycota</taxon>
        <taxon>Glomeromycotina</taxon>
        <taxon>Glomeromycetes</taxon>
        <taxon>Glomerales</taxon>
        <taxon>Glomeraceae</taxon>
        <taxon>Rhizophagus</taxon>
    </lineage>
</organism>
<dbReference type="InterPro" id="IPR000772">
    <property type="entry name" value="Ricin_B_lectin"/>
</dbReference>